<accession>A0ACB6Z092</accession>
<name>A0ACB6Z092_THEGA</name>
<protein>
    <submittedName>
        <fullName evidence="1">Uncharacterized protein</fullName>
    </submittedName>
</protein>
<dbReference type="Proteomes" id="UP000886501">
    <property type="component" value="Unassembled WGS sequence"/>
</dbReference>
<evidence type="ECO:0000313" key="2">
    <source>
        <dbReference type="Proteomes" id="UP000886501"/>
    </source>
</evidence>
<reference evidence="1" key="2">
    <citation type="journal article" date="2020" name="Nat. Commun.">
        <title>Large-scale genome sequencing of mycorrhizal fungi provides insights into the early evolution of symbiotic traits.</title>
        <authorList>
            <person name="Miyauchi S."/>
            <person name="Kiss E."/>
            <person name="Kuo A."/>
            <person name="Drula E."/>
            <person name="Kohler A."/>
            <person name="Sanchez-Garcia M."/>
            <person name="Morin E."/>
            <person name="Andreopoulos B."/>
            <person name="Barry K.W."/>
            <person name="Bonito G."/>
            <person name="Buee M."/>
            <person name="Carver A."/>
            <person name="Chen C."/>
            <person name="Cichocki N."/>
            <person name="Clum A."/>
            <person name="Culley D."/>
            <person name="Crous P.W."/>
            <person name="Fauchery L."/>
            <person name="Girlanda M."/>
            <person name="Hayes R.D."/>
            <person name="Keri Z."/>
            <person name="LaButti K."/>
            <person name="Lipzen A."/>
            <person name="Lombard V."/>
            <person name="Magnuson J."/>
            <person name="Maillard F."/>
            <person name="Murat C."/>
            <person name="Nolan M."/>
            <person name="Ohm R.A."/>
            <person name="Pangilinan J."/>
            <person name="Pereira M.F."/>
            <person name="Perotto S."/>
            <person name="Peter M."/>
            <person name="Pfister S."/>
            <person name="Riley R."/>
            <person name="Sitrit Y."/>
            <person name="Stielow J.B."/>
            <person name="Szollosi G."/>
            <person name="Zifcakova L."/>
            <person name="Stursova M."/>
            <person name="Spatafora J.W."/>
            <person name="Tedersoo L."/>
            <person name="Vaario L.M."/>
            <person name="Yamada A."/>
            <person name="Yan M."/>
            <person name="Wang P."/>
            <person name="Xu J."/>
            <person name="Bruns T."/>
            <person name="Baldrian P."/>
            <person name="Vilgalys R."/>
            <person name="Dunand C."/>
            <person name="Henrissat B."/>
            <person name="Grigoriev I.V."/>
            <person name="Hibbett D."/>
            <person name="Nagy L.G."/>
            <person name="Martin F.M."/>
        </authorList>
    </citation>
    <scope>NUCLEOTIDE SEQUENCE</scope>
    <source>
        <strain evidence="1">P2</strain>
    </source>
</reference>
<reference evidence="1" key="1">
    <citation type="submission" date="2019-10" db="EMBL/GenBank/DDBJ databases">
        <authorList>
            <consortium name="DOE Joint Genome Institute"/>
            <person name="Kuo A."/>
            <person name="Miyauchi S."/>
            <person name="Kiss E."/>
            <person name="Drula E."/>
            <person name="Kohler A."/>
            <person name="Sanchez-Garcia M."/>
            <person name="Andreopoulos B."/>
            <person name="Barry K.W."/>
            <person name="Bonito G."/>
            <person name="Buee M."/>
            <person name="Carver A."/>
            <person name="Chen C."/>
            <person name="Cichocki N."/>
            <person name="Clum A."/>
            <person name="Culley D."/>
            <person name="Crous P.W."/>
            <person name="Fauchery L."/>
            <person name="Girlanda M."/>
            <person name="Hayes R."/>
            <person name="Keri Z."/>
            <person name="Labutti K."/>
            <person name="Lipzen A."/>
            <person name="Lombard V."/>
            <person name="Magnuson J."/>
            <person name="Maillard F."/>
            <person name="Morin E."/>
            <person name="Murat C."/>
            <person name="Nolan M."/>
            <person name="Ohm R."/>
            <person name="Pangilinan J."/>
            <person name="Pereira M."/>
            <person name="Perotto S."/>
            <person name="Peter M."/>
            <person name="Riley R."/>
            <person name="Sitrit Y."/>
            <person name="Stielow B."/>
            <person name="Szollosi G."/>
            <person name="Zifcakova L."/>
            <person name="Stursova M."/>
            <person name="Spatafora J.W."/>
            <person name="Tedersoo L."/>
            <person name="Vaario L.-M."/>
            <person name="Yamada A."/>
            <person name="Yan M."/>
            <person name="Wang P."/>
            <person name="Xu J."/>
            <person name="Bruns T."/>
            <person name="Baldrian P."/>
            <person name="Vilgalys R."/>
            <person name="Henrissat B."/>
            <person name="Grigoriev I.V."/>
            <person name="Hibbett D."/>
            <person name="Nagy L.G."/>
            <person name="Martin F.M."/>
        </authorList>
    </citation>
    <scope>NUCLEOTIDE SEQUENCE</scope>
    <source>
        <strain evidence="1">P2</strain>
    </source>
</reference>
<evidence type="ECO:0000313" key="1">
    <source>
        <dbReference type="EMBL" id="KAF9643086.1"/>
    </source>
</evidence>
<keyword evidence="2" id="KW-1185">Reference proteome</keyword>
<organism evidence="1 2">
    <name type="scientific">Thelephora ganbajun</name>
    <name type="common">Ganba fungus</name>
    <dbReference type="NCBI Taxonomy" id="370292"/>
    <lineage>
        <taxon>Eukaryota</taxon>
        <taxon>Fungi</taxon>
        <taxon>Dikarya</taxon>
        <taxon>Basidiomycota</taxon>
        <taxon>Agaricomycotina</taxon>
        <taxon>Agaricomycetes</taxon>
        <taxon>Thelephorales</taxon>
        <taxon>Thelephoraceae</taxon>
        <taxon>Thelephora</taxon>
    </lineage>
</organism>
<proteinExistence type="predicted"/>
<dbReference type="EMBL" id="MU118288">
    <property type="protein sequence ID" value="KAF9643086.1"/>
    <property type="molecule type" value="Genomic_DNA"/>
</dbReference>
<sequence length="272" mass="30403">MPVLAVANRQVSAIAYHVSNDKYSIAMADCGANATVKIWTARRSSHPQVWSYHEFFAQKGRIVVAMVVALIVAVLSQIKRLPNVDEIPRFCFQVTLMFIKLCIDIGYSVLGAAEDAILDPMLTNSPPTSENNLNIPFRWEEQAWEQPAWTSRLDKIWDDELHRFFYPSPSTPNCVGTDGRPVLSRALAPLVMTDLLRCITTPTKVMLVPPNILTDHFHGPQMAIFGPSAMKCVYPKIIPFNDLVKTNSLPFPTIGAFFVNADGKLYPNEVVQ</sequence>
<comment type="caution">
    <text evidence="1">The sequence shown here is derived from an EMBL/GenBank/DDBJ whole genome shotgun (WGS) entry which is preliminary data.</text>
</comment>
<gene>
    <name evidence="1" type="ORF">BDM02DRAFT_3132666</name>
</gene>